<accession>A0ABY1Q7B1</accession>
<keyword evidence="2" id="KW-1185">Reference proteome</keyword>
<dbReference type="EMBL" id="FXUL01000006">
    <property type="protein sequence ID" value="SMP59623.1"/>
    <property type="molecule type" value="Genomic_DNA"/>
</dbReference>
<dbReference type="Proteomes" id="UP001158049">
    <property type="component" value="Unassembled WGS sequence"/>
</dbReference>
<gene>
    <name evidence="1" type="ORF">SAMN06295970_106115</name>
</gene>
<protein>
    <submittedName>
        <fullName evidence="1">Uncharacterized protein</fullName>
    </submittedName>
</protein>
<proteinExistence type="predicted"/>
<name>A0ABY1Q7B1_9BURK</name>
<comment type="caution">
    <text evidence="1">The sequence shown here is derived from an EMBL/GenBank/DDBJ whole genome shotgun (WGS) entry which is preliminary data.</text>
</comment>
<reference evidence="1 2" key="1">
    <citation type="submission" date="2017-05" db="EMBL/GenBank/DDBJ databases">
        <authorList>
            <person name="Varghese N."/>
            <person name="Submissions S."/>
        </authorList>
    </citation>
    <scope>NUCLEOTIDE SEQUENCE [LARGE SCALE GENOMIC DNA]</scope>
    <source>
        <strain evidence="1 2">DSM 26001</strain>
    </source>
</reference>
<sequence length="641" mass="65756">MAGLALYVGQARQVALHFGTSDGGTASDLALAFPEGGLPAGWTVAGNGIRCERVDAGGACELALNYAPAAVAAPSVLTVPFTFRNNRGEGGAGSMSVGYRALAANAAVATADPAGPVRGVVGKSSAVTLVFTTNDGSVATELHLDDKLADLPAGWSSDSSGLDCAAFGAGNDCRLGLRYLPSAFTPASTLALRYRYRDSSGRQQSARVTIDYSALAPNTLVAVSSPAGMIRARPGASQQVTLAFLPSDSGGAGNVRLITDLKMLPPGWTVKSSVLPCAQAGSQGDCSMTLVYAPGENQPAGRLELDYAYTDAVGRKLAGKADIAYASHDFRAYVTDFGDFRNGALVGGVRQCELDSAGKLAGCVKAESTWPGVGASSIALREGHAYIGAYANQRQGRPARAVTVCDIADDNALTGCADSGPVFDQLIGLGINRLGAFILATPVDYPQLTHCSLAEGGRLDPASCNTFSIAVFAPVAPTAITTSETGFYVVGSNFAGVQNLYSCRFDKEEPDCKVFPLGYPKYIVQRMSSGQAGDRRYLYLAAAPLADPGKAAGTVVKCMLDAEGAVAGCDQGGIPPGLSPGDFIRIGDISVDGAAIDLVAGPGDDSRKIYRCAIDQQTGDLAGCASAGEVPGLVNSAIARR</sequence>
<evidence type="ECO:0000313" key="1">
    <source>
        <dbReference type="EMBL" id="SMP59623.1"/>
    </source>
</evidence>
<organism evidence="1 2">
    <name type="scientific">Noviherbaspirillum suwonense</name>
    <dbReference type="NCBI Taxonomy" id="1224511"/>
    <lineage>
        <taxon>Bacteria</taxon>
        <taxon>Pseudomonadati</taxon>
        <taxon>Pseudomonadota</taxon>
        <taxon>Betaproteobacteria</taxon>
        <taxon>Burkholderiales</taxon>
        <taxon>Oxalobacteraceae</taxon>
        <taxon>Noviherbaspirillum</taxon>
    </lineage>
</organism>
<evidence type="ECO:0000313" key="2">
    <source>
        <dbReference type="Proteomes" id="UP001158049"/>
    </source>
</evidence>